<dbReference type="GeneID" id="41659113"/>
<evidence type="ECO:0000256" key="11">
    <source>
        <dbReference type="ARBA" id="ARBA00023136"/>
    </source>
</evidence>
<evidence type="ECO:0000256" key="2">
    <source>
        <dbReference type="ARBA" id="ARBA00008892"/>
    </source>
</evidence>
<keyword evidence="10 12" id="KW-0496">Mitochondrion</keyword>
<keyword evidence="7 12" id="KW-0375">Hydrogen ion transport</keyword>
<name>A0A515L388_9EUCA</name>
<comment type="subunit">
    <text evidence="3">F-type ATPases have 2 components, CF(1) - the catalytic core - and CF(0) - the membrane proton channel.</text>
</comment>
<dbReference type="GO" id="GO:0015986">
    <property type="term" value="P:proton motive force-driven ATP synthesis"/>
    <property type="evidence" value="ECO:0007669"/>
    <property type="project" value="InterPro"/>
</dbReference>
<protein>
    <recommendedName>
        <fullName evidence="12">ATP synthase complex subunit 8</fullName>
    </recommendedName>
</protein>
<keyword evidence="5 12" id="KW-0138">CF(0)</keyword>
<keyword evidence="6 12" id="KW-0812">Transmembrane</keyword>
<dbReference type="InterPro" id="IPR001421">
    <property type="entry name" value="ATP8_metazoa"/>
</dbReference>
<keyword evidence="11 13" id="KW-0472">Membrane</keyword>
<reference evidence="14" key="1">
    <citation type="journal article" date="2019" name="Mitochondrial DNA Part B Resour">
        <title>Complete mitochondrial genome of blunt slipper lobsters Scyllarides squammosus (H. Milne Edwards, 1837).</title>
        <authorList>
            <person name="Liu H."/>
            <person name="Yang M."/>
            <person name="He Y."/>
        </authorList>
    </citation>
    <scope>NUCLEOTIDE SEQUENCE</scope>
</reference>
<dbReference type="CTD" id="4509"/>
<dbReference type="GO" id="GO:0045259">
    <property type="term" value="C:proton-transporting ATP synthase complex"/>
    <property type="evidence" value="ECO:0007669"/>
    <property type="project" value="UniProtKB-KW"/>
</dbReference>
<evidence type="ECO:0000256" key="9">
    <source>
        <dbReference type="ARBA" id="ARBA00023065"/>
    </source>
</evidence>
<evidence type="ECO:0000256" key="1">
    <source>
        <dbReference type="ARBA" id="ARBA00004304"/>
    </source>
</evidence>
<proteinExistence type="inferred from homology"/>
<comment type="subcellular location">
    <subcellularLocation>
        <location evidence="1 12">Mitochondrion membrane</location>
        <topology evidence="1 12">Single-pass membrane protein</topology>
    </subcellularLocation>
</comment>
<evidence type="ECO:0000256" key="10">
    <source>
        <dbReference type="ARBA" id="ARBA00023128"/>
    </source>
</evidence>
<keyword evidence="4 12" id="KW-0813">Transport</keyword>
<comment type="similarity">
    <text evidence="2 12">Belongs to the ATPase protein 8 family.</text>
</comment>
<evidence type="ECO:0000256" key="12">
    <source>
        <dbReference type="RuleBase" id="RU003661"/>
    </source>
</evidence>
<keyword evidence="8 13" id="KW-1133">Transmembrane helix</keyword>
<evidence type="ECO:0000256" key="7">
    <source>
        <dbReference type="ARBA" id="ARBA00022781"/>
    </source>
</evidence>
<dbReference type="GO" id="GO:0015078">
    <property type="term" value="F:proton transmembrane transporter activity"/>
    <property type="evidence" value="ECO:0007669"/>
    <property type="project" value="InterPro"/>
</dbReference>
<dbReference type="EMBL" id="MK783265">
    <property type="protein sequence ID" value="QDM38500.1"/>
    <property type="molecule type" value="Genomic_DNA"/>
</dbReference>
<dbReference type="RefSeq" id="YP_009685493.1">
    <property type="nucleotide sequence ID" value="NC_044425.1"/>
</dbReference>
<evidence type="ECO:0000256" key="6">
    <source>
        <dbReference type="ARBA" id="ARBA00022692"/>
    </source>
</evidence>
<evidence type="ECO:0000256" key="5">
    <source>
        <dbReference type="ARBA" id="ARBA00022547"/>
    </source>
</evidence>
<evidence type="ECO:0000256" key="4">
    <source>
        <dbReference type="ARBA" id="ARBA00022448"/>
    </source>
</evidence>
<organism evidence="14">
    <name type="scientific">Scyllarides squammosus</name>
    <dbReference type="NCBI Taxonomy" id="1104396"/>
    <lineage>
        <taxon>Eukaryota</taxon>
        <taxon>Metazoa</taxon>
        <taxon>Ecdysozoa</taxon>
        <taxon>Arthropoda</taxon>
        <taxon>Crustacea</taxon>
        <taxon>Multicrustacea</taxon>
        <taxon>Malacostraca</taxon>
        <taxon>Eumalacostraca</taxon>
        <taxon>Eucarida</taxon>
        <taxon>Decapoda</taxon>
        <taxon>Pleocyemata</taxon>
        <taxon>Achelata</taxon>
        <taxon>Palinuroidea</taxon>
        <taxon>Scyllaridae</taxon>
        <taxon>Scyllarides</taxon>
    </lineage>
</organism>
<dbReference type="AlphaFoldDB" id="A0A515L388"/>
<geneLocation type="mitochondrion" evidence="14"/>
<keyword evidence="9 12" id="KW-0406">Ion transport</keyword>
<sequence length="52" mass="6343">MPQMAPMLWLILFFVFLASLLCFLIMNYFLISQEKSYILTHQISTKENLWKW</sequence>
<evidence type="ECO:0000256" key="8">
    <source>
        <dbReference type="ARBA" id="ARBA00022989"/>
    </source>
</evidence>
<evidence type="ECO:0000256" key="3">
    <source>
        <dbReference type="ARBA" id="ARBA00011291"/>
    </source>
</evidence>
<evidence type="ECO:0000256" key="13">
    <source>
        <dbReference type="SAM" id="Phobius"/>
    </source>
</evidence>
<evidence type="ECO:0000313" key="14">
    <source>
        <dbReference type="EMBL" id="QDM38500.1"/>
    </source>
</evidence>
<accession>A0A515L388</accession>
<dbReference type="Pfam" id="PF00895">
    <property type="entry name" value="ATP-synt_8"/>
    <property type="match status" value="1"/>
</dbReference>
<gene>
    <name evidence="14" type="primary">ATP8</name>
</gene>
<dbReference type="GO" id="GO:0031966">
    <property type="term" value="C:mitochondrial membrane"/>
    <property type="evidence" value="ECO:0007669"/>
    <property type="project" value="UniProtKB-SubCell"/>
</dbReference>
<feature type="transmembrane region" description="Helical" evidence="13">
    <location>
        <begin position="6"/>
        <end position="30"/>
    </location>
</feature>